<dbReference type="AlphaFoldDB" id="A0A0S2W7L5"/>
<dbReference type="PROSITE" id="PS50931">
    <property type="entry name" value="HTH_LYSR"/>
    <property type="match status" value="1"/>
</dbReference>
<dbReference type="InterPro" id="IPR005119">
    <property type="entry name" value="LysR_subst-bd"/>
</dbReference>
<dbReference type="InterPro" id="IPR050950">
    <property type="entry name" value="HTH-type_LysR_regulators"/>
</dbReference>
<evidence type="ECO:0000256" key="3">
    <source>
        <dbReference type="ARBA" id="ARBA00023125"/>
    </source>
</evidence>
<keyword evidence="4" id="KW-0804">Transcription</keyword>
<dbReference type="InterPro" id="IPR000847">
    <property type="entry name" value="LysR_HTH_N"/>
</dbReference>
<keyword evidence="7" id="KW-1185">Reference proteome</keyword>
<organism evidence="6 7">
    <name type="scientific">Intestinimonas butyriciproducens</name>
    <dbReference type="NCBI Taxonomy" id="1297617"/>
    <lineage>
        <taxon>Bacteria</taxon>
        <taxon>Bacillati</taxon>
        <taxon>Bacillota</taxon>
        <taxon>Clostridia</taxon>
        <taxon>Eubacteriales</taxon>
        <taxon>Intestinimonas</taxon>
    </lineage>
</organism>
<protein>
    <submittedName>
        <fullName evidence="6">Transcriptional regulator, LysR family</fullName>
    </submittedName>
</protein>
<dbReference type="KEGG" id="ibu:IB211_02963c"/>
<keyword evidence="3" id="KW-0238">DNA-binding</keyword>
<evidence type="ECO:0000259" key="5">
    <source>
        <dbReference type="PROSITE" id="PS50931"/>
    </source>
</evidence>
<reference evidence="7" key="2">
    <citation type="submission" date="2015-04" db="EMBL/GenBank/DDBJ databases">
        <title>A butyrogenic pathway from the amino acid lysine in a human gut commensal.</title>
        <authorList>
            <person name="de Vos W.M."/>
            <person name="Bui N.T.P."/>
            <person name="Plugge C.M."/>
            <person name="Ritari J."/>
        </authorList>
    </citation>
    <scope>NUCLEOTIDE SEQUENCE [LARGE SCALE GENOMIC DNA]</scope>
    <source>
        <strain evidence="7">AF211</strain>
    </source>
</reference>
<dbReference type="PANTHER" id="PTHR30419:SF25">
    <property type="entry name" value="HTH-TYPE TRANSCRIPTIONAL REGULATOR YTLI"/>
    <property type="match status" value="1"/>
</dbReference>
<name>A0A0S2W7L5_9FIRM</name>
<dbReference type="SUPFAM" id="SSF53850">
    <property type="entry name" value="Periplasmic binding protein-like II"/>
    <property type="match status" value="1"/>
</dbReference>
<dbReference type="GO" id="GO:0003700">
    <property type="term" value="F:DNA-binding transcription factor activity"/>
    <property type="evidence" value="ECO:0007669"/>
    <property type="project" value="InterPro"/>
</dbReference>
<reference evidence="6 7" key="1">
    <citation type="journal article" date="2015" name="Nat. Commun.">
        <title>Production of butyrate from lysine and the Amadori product fructoselysine by a human gut commensal.</title>
        <authorList>
            <person name="Bui T.P."/>
            <person name="Ritari J."/>
            <person name="Boeren S."/>
            <person name="de Waard P."/>
            <person name="Plugge C.M."/>
            <person name="de Vos W.M."/>
        </authorList>
    </citation>
    <scope>NUCLEOTIDE SEQUENCE [LARGE SCALE GENOMIC DNA]</scope>
    <source>
        <strain evidence="6 7">AF211</strain>
    </source>
</reference>
<evidence type="ECO:0000313" key="6">
    <source>
        <dbReference type="EMBL" id="ALP95354.1"/>
    </source>
</evidence>
<dbReference type="EMBL" id="CP011307">
    <property type="protein sequence ID" value="ALP95354.1"/>
    <property type="molecule type" value="Genomic_DNA"/>
</dbReference>
<evidence type="ECO:0000256" key="1">
    <source>
        <dbReference type="ARBA" id="ARBA00009437"/>
    </source>
</evidence>
<dbReference type="STRING" id="1297617.IB211_02963c"/>
<dbReference type="InterPro" id="IPR036388">
    <property type="entry name" value="WH-like_DNA-bd_sf"/>
</dbReference>
<dbReference type="GO" id="GO:0005829">
    <property type="term" value="C:cytosol"/>
    <property type="evidence" value="ECO:0007669"/>
    <property type="project" value="TreeGrafter"/>
</dbReference>
<gene>
    <name evidence="6" type="ORF">IB211_02963c</name>
</gene>
<proteinExistence type="inferred from homology"/>
<dbReference type="GO" id="GO:0003677">
    <property type="term" value="F:DNA binding"/>
    <property type="evidence" value="ECO:0007669"/>
    <property type="project" value="UniProtKB-KW"/>
</dbReference>
<dbReference type="Gene3D" id="1.10.10.10">
    <property type="entry name" value="Winged helix-like DNA-binding domain superfamily/Winged helix DNA-binding domain"/>
    <property type="match status" value="1"/>
</dbReference>
<dbReference type="InterPro" id="IPR036390">
    <property type="entry name" value="WH_DNA-bd_sf"/>
</dbReference>
<dbReference type="Proteomes" id="UP000064844">
    <property type="component" value="Chromosome"/>
</dbReference>
<evidence type="ECO:0000256" key="2">
    <source>
        <dbReference type="ARBA" id="ARBA00023015"/>
    </source>
</evidence>
<feature type="domain" description="HTH lysR-type" evidence="5">
    <location>
        <begin position="1"/>
        <end position="58"/>
    </location>
</feature>
<evidence type="ECO:0000256" key="4">
    <source>
        <dbReference type="ARBA" id="ARBA00023163"/>
    </source>
</evidence>
<dbReference type="Gene3D" id="3.40.190.290">
    <property type="match status" value="1"/>
</dbReference>
<dbReference type="RefSeq" id="WP_033119329.1">
    <property type="nucleotide sequence ID" value="NZ_CALICV010000040.1"/>
</dbReference>
<sequence>MDLLQLKYFSELAKRQHLNKTAQEMLVTPSAISSSLARLEKEMGVKLFDRVGRNIRLNNYGKILQRYVDQVFYALDSAETEIKEAQNLGEASVSVAVTNPNLWNNPLRAFSAEHPEISISLLAFDTGTNSDYSGRSNPLVENADFYIATTGEIINPKYEFEYQLLFNSQVFLAVPPTHRFAGRAWIDLAEAKDEWFVNSPHNTSFRNFCDSLCLKAGFTPKSRIECDYILRPRMLISENMVCIATSTGQNSGLYDGTVMIPIVNPPCSRPQAIYWRAKSHLCKSAQIFKDFMVDYCSKL</sequence>
<dbReference type="PANTHER" id="PTHR30419">
    <property type="entry name" value="HTH-TYPE TRANSCRIPTIONAL REGULATOR YBHD"/>
    <property type="match status" value="1"/>
</dbReference>
<dbReference type="SUPFAM" id="SSF46785">
    <property type="entry name" value="Winged helix' DNA-binding domain"/>
    <property type="match status" value="1"/>
</dbReference>
<comment type="similarity">
    <text evidence="1">Belongs to the LysR transcriptional regulatory family.</text>
</comment>
<accession>A0A0S2W7L5</accession>
<dbReference type="Pfam" id="PF03466">
    <property type="entry name" value="LysR_substrate"/>
    <property type="match status" value="1"/>
</dbReference>
<dbReference type="eggNOG" id="COG0583">
    <property type="taxonomic scope" value="Bacteria"/>
</dbReference>
<keyword evidence="2" id="KW-0805">Transcription regulation</keyword>
<dbReference type="Pfam" id="PF00126">
    <property type="entry name" value="HTH_1"/>
    <property type="match status" value="1"/>
</dbReference>
<evidence type="ECO:0000313" key="7">
    <source>
        <dbReference type="Proteomes" id="UP000064844"/>
    </source>
</evidence>